<accession>A0A699ZL95</accession>
<keyword evidence="3" id="KW-1185">Reference proteome</keyword>
<feature type="compositionally biased region" description="Basic residues" evidence="1">
    <location>
        <begin position="11"/>
        <end position="20"/>
    </location>
</feature>
<feature type="compositionally biased region" description="Polar residues" evidence="1">
    <location>
        <begin position="107"/>
        <end position="120"/>
    </location>
</feature>
<evidence type="ECO:0000256" key="1">
    <source>
        <dbReference type="SAM" id="MobiDB-lite"/>
    </source>
</evidence>
<feature type="compositionally biased region" description="Low complexity" evidence="1">
    <location>
        <begin position="95"/>
        <end position="106"/>
    </location>
</feature>
<dbReference type="AlphaFoldDB" id="A0A699ZL95"/>
<protein>
    <submittedName>
        <fullName evidence="2">Uncharacterized protein</fullName>
    </submittedName>
</protein>
<evidence type="ECO:0000313" key="3">
    <source>
        <dbReference type="Proteomes" id="UP000485058"/>
    </source>
</evidence>
<reference evidence="2 3" key="1">
    <citation type="submission" date="2020-02" db="EMBL/GenBank/DDBJ databases">
        <title>Draft genome sequence of Haematococcus lacustris strain NIES-144.</title>
        <authorList>
            <person name="Morimoto D."/>
            <person name="Nakagawa S."/>
            <person name="Yoshida T."/>
            <person name="Sawayama S."/>
        </authorList>
    </citation>
    <scope>NUCLEOTIDE SEQUENCE [LARGE SCALE GENOMIC DNA]</scope>
    <source>
        <strain evidence="2 3">NIES-144</strain>
    </source>
</reference>
<proteinExistence type="predicted"/>
<name>A0A699ZL95_HAELA</name>
<gene>
    <name evidence="2" type="ORF">HaLaN_13002</name>
</gene>
<evidence type="ECO:0000313" key="2">
    <source>
        <dbReference type="EMBL" id="GFH16562.1"/>
    </source>
</evidence>
<feature type="region of interest" description="Disordered" evidence="1">
    <location>
        <begin position="1"/>
        <end position="207"/>
    </location>
</feature>
<dbReference type="Proteomes" id="UP000485058">
    <property type="component" value="Unassembled WGS sequence"/>
</dbReference>
<comment type="caution">
    <text evidence="2">The sequence shown here is derived from an EMBL/GenBank/DDBJ whole genome shotgun (WGS) entry which is preliminary data.</text>
</comment>
<organism evidence="2 3">
    <name type="scientific">Haematococcus lacustris</name>
    <name type="common">Green alga</name>
    <name type="synonym">Haematococcus pluvialis</name>
    <dbReference type="NCBI Taxonomy" id="44745"/>
    <lineage>
        <taxon>Eukaryota</taxon>
        <taxon>Viridiplantae</taxon>
        <taxon>Chlorophyta</taxon>
        <taxon>core chlorophytes</taxon>
        <taxon>Chlorophyceae</taxon>
        <taxon>CS clade</taxon>
        <taxon>Chlamydomonadales</taxon>
        <taxon>Haematococcaceae</taxon>
        <taxon>Haematococcus</taxon>
    </lineage>
</organism>
<dbReference type="EMBL" id="BLLF01001015">
    <property type="protein sequence ID" value="GFH16562.1"/>
    <property type="molecule type" value="Genomic_DNA"/>
</dbReference>
<sequence length="207" mass="21571">MPQTSKAPRPTLHHKAGCRHGMKEADGPPAWPATRSRRAASRETSIRARLTCLCSVDPKGPGALPPQRDAGLKQKKQRKEQGKHSQAAARPDASQKPQQPGGRQQGNEAPNTSKSTSGKVRTSFGAARQAGGAGGGGEIVEKLSGRPRASTPQPGDGQAARKKKALLKSRYSSAPNTPGSGKRRSGSATPKALGVRSAGVRKVARKG</sequence>